<reference evidence="2" key="2">
    <citation type="submission" date="2013-12" db="EMBL/GenBank/DDBJ databases">
        <authorList>
            <person name="Yu Y."/>
            <person name="Lee S."/>
            <person name="de Baynast K."/>
            <person name="Wissotski M."/>
            <person name="Liu L."/>
            <person name="Talag J."/>
            <person name="Goicoechea J."/>
            <person name="Angelova A."/>
            <person name="Jetty R."/>
            <person name="Kudrna D."/>
            <person name="Golser W."/>
            <person name="Rivera L."/>
            <person name="Zhang J."/>
            <person name="Wing R."/>
        </authorList>
    </citation>
    <scope>NUCLEOTIDE SEQUENCE</scope>
</reference>
<keyword evidence="2" id="KW-1185">Reference proteome</keyword>
<dbReference type="EnsemblPlants" id="LPERR06G10910.1">
    <property type="protein sequence ID" value="LPERR06G10910.1"/>
    <property type="gene ID" value="LPERR06G10910"/>
</dbReference>
<dbReference type="Gramene" id="LPERR06G10910.1">
    <property type="protein sequence ID" value="LPERR06G10910.1"/>
    <property type="gene ID" value="LPERR06G10910"/>
</dbReference>
<proteinExistence type="predicted"/>
<protein>
    <submittedName>
        <fullName evidence="1">Uncharacterized protein</fullName>
    </submittedName>
</protein>
<accession>A0A0D9WPQ9</accession>
<evidence type="ECO:0000313" key="2">
    <source>
        <dbReference type="Proteomes" id="UP000032180"/>
    </source>
</evidence>
<sequence>MWIRFFRWPWPPTIGRVAAIPFSVSGETFTMPPAPRGICFGRLKASFTIRKGRPDLVIYPCCIGRSIQALLARPGKVLSVFPPEPYEPDGYEKFYVGELRTHGNEAALVELDDFELSNKSWFLGPLQSFCARIKGQRWDEDFGKKPYRVNYHDMLKKKFLMLTPDKFGPVHSWVDLGGVLVTRYPRLNHDASL</sequence>
<reference evidence="1" key="3">
    <citation type="submission" date="2015-04" db="UniProtKB">
        <authorList>
            <consortium name="EnsemblPlants"/>
        </authorList>
    </citation>
    <scope>IDENTIFICATION</scope>
</reference>
<organism evidence="1 2">
    <name type="scientific">Leersia perrieri</name>
    <dbReference type="NCBI Taxonomy" id="77586"/>
    <lineage>
        <taxon>Eukaryota</taxon>
        <taxon>Viridiplantae</taxon>
        <taxon>Streptophyta</taxon>
        <taxon>Embryophyta</taxon>
        <taxon>Tracheophyta</taxon>
        <taxon>Spermatophyta</taxon>
        <taxon>Magnoliopsida</taxon>
        <taxon>Liliopsida</taxon>
        <taxon>Poales</taxon>
        <taxon>Poaceae</taxon>
        <taxon>BOP clade</taxon>
        <taxon>Oryzoideae</taxon>
        <taxon>Oryzeae</taxon>
        <taxon>Oryzinae</taxon>
        <taxon>Leersia</taxon>
    </lineage>
</organism>
<reference evidence="1 2" key="1">
    <citation type="submission" date="2012-08" db="EMBL/GenBank/DDBJ databases">
        <title>Oryza genome evolution.</title>
        <authorList>
            <person name="Wing R.A."/>
        </authorList>
    </citation>
    <scope>NUCLEOTIDE SEQUENCE</scope>
</reference>
<dbReference type="Proteomes" id="UP000032180">
    <property type="component" value="Chromosome 6"/>
</dbReference>
<dbReference type="AlphaFoldDB" id="A0A0D9WPQ9"/>
<evidence type="ECO:0000313" key="1">
    <source>
        <dbReference type="EnsemblPlants" id="LPERR06G10910.1"/>
    </source>
</evidence>
<name>A0A0D9WPQ9_9ORYZ</name>
<dbReference type="HOGENOM" id="CLU_056839_1_0_1"/>